<accession>A0AAV2SQB7</accession>
<reference evidence="1 2" key="1">
    <citation type="submission" date="2024-05" db="EMBL/GenBank/DDBJ databases">
        <authorList>
            <person name="Wallberg A."/>
        </authorList>
    </citation>
    <scope>NUCLEOTIDE SEQUENCE [LARGE SCALE GENOMIC DNA]</scope>
</reference>
<name>A0AAV2SQB7_MEGNR</name>
<feature type="non-terminal residue" evidence="1">
    <location>
        <position position="1"/>
    </location>
</feature>
<organism evidence="1 2">
    <name type="scientific">Meganyctiphanes norvegica</name>
    <name type="common">Northern krill</name>
    <name type="synonym">Thysanopoda norvegica</name>
    <dbReference type="NCBI Taxonomy" id="48144"/>
    <lineage>
        <taxon>Eukaryota</taxon>
        <taxon>Metazoa</taxon>
        <taxon>Ecdysozoa</taxon>
        <taxon>Arthropoda</taxon>
        <taxon>Crustacea</taxon>
        <taxon>Multicrustacea</taxon>
        <taxon>Malacostraca</taxon>
        <taxon>Eumalacostraca</taxon>
        <taxon>Eucarida</taxon>
        <taxon>Euphausiacea</taxon>
        <taxon>Euphausiidae</taxon>
        <taxon>Meganyctiphanes</taxon>
    </lineage>
</organism>
<dbReference type="EMBL" id="CAXKWB010106066">
    <property type="protein sequence ID" value="CAL4228697.1"/>
    <property type="molecule type" value="Genomic_DNA"/>
</dbReference>
<dbReference type="PANTHER" id="PTHR46601:SF1">
    <property type="entry name" value="ADF-H DOMAIN-CONTAINING PROTEIN"/>
    <property type="match status" value="1"/>
</dbReference>
<dbReference type="AlphaFoldDB" id="A0AAV2SQB7"/>
<gene>
    <name evidence="1" type="ORF">MNOR_LOCUS39633</name>
</gene>
<dbReference type="PANTHER" id="PTHR46601">
    <property type="entry name" value="ULP_PROTEASE DOMAIN-CONTAINING PROTEIN"/>
    <property type="match status" value="1"/>
</dbReference>
<comment type="caution">
    <text evidence="1">The sequence shown here is derived from an EMBL/GenBank/DDBJ whole genome shotgun (WGS) entry which is preliminary data.</text>
</comment>
<dbReference type="Proteomes" id="UP001497623">
    <property type="component" value="Unassembled WGS sequence"/>
</dbReference>
<keyword evidence="2" id="KW-1185">Reference proteome</keyword>
<proteinExistence type="predicted"/>
<evidence type="ECO:0000313" key="2">
    <source>
        <dbReference type="Proteomes" id="UP001497623"/>
    </source>
</evidence>
<sequence>KQWVLTDRCNPIEKDNFFEKFIDSLCTNVVKLTSHHFIAKKQSEFLKDFLKNPSKFAIIIIGDFAENYSFVVQDEAQGFHWENSQCTVHQFVVYFKDLKSNKTKHDSY</sequence>
<protein>
    <submittedName>
        <fullName evidence="1">Uncharacterized protein</fullName>
    </submittedName>
</protein>
<evidence type="ECO:0000313" key="1">
    <source>
        <dbReference type="EMBL" id="CAL4228697.1"/>
    </source>
</evidence>